<keyword evidence="2" id="KW-1133">Transmembrane helix</keyword>
<evidence type="ECO:0000313" key="4">
    <source>
        <dbReference type="Proteomes" id="UP000325672"/>
    </source>
</evidence>
<evidence type="ECO:0000313" key="3">
    <source>
        <dbReference type="EMBL" id="KAE8133059.1"/>
    </source>
</evidence>
<keyword evidence="4" id="KW-1185">Reference proteome</keyword>
<feature type="transmembrane region" description="Helical" evidence="2">
    <location>
        <begin position="56"/>
        <end position="76"/>
    </location>
</feature>
<protein>
    <submittedName>
        <fullName evidence="3">Uncharacterized protein</fullName>
    </submittedName>
</protein>
<dbReference type="RefSeq" id="XP_031909122.1">
    <property type="nucleotide sequence ID" value="XM_032055830.1"/>
</dbReference>
<dbReference type="Proteomes" id="UP000325672">
    <property type="component" value="Unassembled WGS sequence"/>
</dbReference>
<reference evidence="3 4" key="1">
    <citation type="submission" date="2019-04" db="EMBL/GenBank/DDBJ databases">
        <title>Friends and foes A comparative genomics study of 23 Aspergillus species from section Flavi.</title>
        <authorList>
            <consortium name="DOE Joint Genome Institute"/>
            <person name="Kjaerbolling I."/>
            <person name="Vesth T."/>
            <person name="Frisvad J.C."/>
            <person name="Nybo J.L."/>
            <person name="Theobald S."/>
            <person name="Kildgaard S."/>
            <person name="Isbrandt T."/>
            <person name="Kuo A."/>
            <person name="Sato A."/>
            <person name="Lyhne E.K."/>
            <person name="Kogle M.E."/>
            <person name="Wiebenga A."/>
            <person name="Kun R.S."/>
            <person name="Lubbers R.J."/>
            <person name="Makela M.R."/>
            <person name="Barry K."/>
            <person name="Chovatia M."/>
            <person name="Clum A."/>
            <person name="Daum C."/>
            <person name="Haridas S."/>
            <person name="He G."/>
            <person name="LaButti K."/>
            <person name="Lipzen A."/>
            <person name="Mondo S."/>
            <person name="Riley R."/>
            <person name="Salamov A."/>
            <person name="Simmons B.A."/>
            <person name="Magnuson J.K."/>
            <person name="Henrissat B."/>
            <person name="Mortensen U.H."/>
            <person name="Larsen T.O."/>
            <person name="Devries R.P."/>
            <person name="Grigoriev I.V."/>
            <person name="Machida M."/>
            <person name="Baker S.E."/>
            <person name="Andersen M.R."/>
        </authorList>
    </citation>
    <scope>NUCLEOTIDE SEQUENCE [LARGE SCALE GENOMIC DNA]</scope>
    <source>
        <strain evidence="3 4">CBS 117625</strain>
    </source>
</reference>
<proteinExistence type="predicted"/>
<feature type="compositionally biased region" description="Basic and acidic residues" evidence="1">
    <location>
        <begin position="8"/>
        <end position="18"/>
    </location>
</feature>
<keyword evidence="2" id="KW-0472">Membrane</keyword>
<evidence type="ECO:0000256" key="2">
    <source>
        <dbReference type="SAM" id="Phobius"/>
    </source>
</evidence>
<evidence type="ECO:0000256" key="1">
    <source>
        <dbReference type="SAM" id="MobiDB-lite"/>
    </source>
</evidence>
<dbReference type="EMBL" id="ML743622">
    <property type="protein sequence ID" value="KAE8133059.1"/>
    <property type="molecule type" value="Genomic_DNA"/>
</dbReference>
<feature type="non-terminal residue" evidence="3">
    <location>
        <position position="83"/>
    </location>
</feature>
<dbReference type="AlphaFoldDB" id="A0A5N6SGP9"/>
<dbReference type="GeneID" id="43640040"/>
<keyword evidence="2" id="KW-0812">Transmembrane</keyword>
<feature type="region of interest" description="Disordered" evidence="1">
    <location>
        <begin position="1"/>
        <end position="21"/>
    </location>
</feature>
<accession>A0A5N6SGP9</accession>
<organism evidence="3 4">
    <name type="scientific">Aspergillus pseudotamarii</name>
    <dbReference type="NCBI Taxonomy" id="132259"/>
    <lineage>
        <taxon>Eukaryota</taxon>
        <taxon>Fungi</taxon>
        <taxon>Dikarya</taxon>
        <taxon>Ascomycota</taxon>
        <taxon>Pezizomycotina</taxon>
        <taxon>Eurotiomycetes</taxon>
        <taxon>Eurotiomycetidae</taxon>
        <taxon>Eurotiales</taxon>
        <taxon>Aspergillaceae</taxon>
        <taxon>Aspergillus</taxon>
        <taxon>Aspergillus subgen. Circumdati</taxon>
    </lineage>
</organism>
<name>A0A5N6SGP9_ASPPS</name>
<gene>
    <name evidence="3" type="ORF">BDV38DRAFT_259535</name>
</gene>
<sequence length="83" mass="9855">MLIHHTITQKEKESKENKSYYPRSISSKVQQKRIIKEDGSRAPHTSCFRFEAELHLFLILFAFFLFLFLFLFYFTVVAGEFGT</sequence>